<dbReference type="VEuPathDB" id="VectorBase:RSAN_028688"/>
<keyword evidence="2" id="KW-0677">Repeat</keyword>
<dbReference type="PANTHER" id="PTHR24223:SF443">
    <property type="entry name" value="MULTIDRUG-RESISTANCE LIKE PROTEIN 1, ISOFORM I"/>
    <property type="match status" value="1"/>
</dbReference>
<proteinExistence type="predicted"/>
<keyword evidence="3" id="KW-0547">Nucleotide-binding</keyword>
<dbReference type="SUPFAM" id="SSF52540">
    <property type="entry name" value="P-loop containing nucleoside triphosphate hydrolases"/>
    <property type="match status" value="1"/>
</dbReference>
<reference evidence="6" key="1">
    <citation type="journal article" date="2020" name="Cell">
        <title>Large-Scale Comparative Analyses of Tick Genomes Elucidate Their Genetic Diversity and Vector Capacities.</title>
        <authorList>
            <consortium name="Tick Genome and Microbiome Consortium (TIGMIC)"/>
            <person name="Jia N."/>
            <person name="Wang J."/>
            <person name="Shi W."/>
            <person name="Du L."/>
            <person name="Sun Y."/>
            <person name="Zhan W."/>
            <person name="Jiang J.F."/>
            <person name="Wang Q."/>
            <person name="Zhang B."/>
            <person name="Ji P."/>
            <person name="Bell-Sakyi L."/>
            <person name="Cui X.M."/>
            <person name="Yuan T.T."/>
            <person name="Jiang B.G."/>
            <person name="Yang W.F."/>
            <person name="Lam T.T."/>
            <person name="Chang Q.C."/>
            <person name="Ding S.J."/>
            <person name="Wang X.J."/>
            <person name="Zhu J.G."/>
            <person name="Ruan X.D."/>
            <person name="Zhao L."/>
            <person name="Wei J.T."/>
            <person name="Ye R.Z."/>
            <person name="Que T.C."/>
            <person name="Du C.H."/>
            <person name="Zhou Y.H."/>
            <person name="Cheng J.X."/>
            <person name="Dai P.F."/>
            <person name="Guo W.B."/>
            <person name="Han X.H."/>
            <person name="Huang E.J."/>
            <person name="Li L.F."/>
            <person name="Wei W."/>
            <person name="Gao Y.C."/>
            <person name="Liu J.Z."/>
            <person name="Shao H.Z."/>
            <person name="Wang X."/>
            <person name="Wang C.C."/>
            <person name="Yang T.C."/>
            <person name="Huo Q.B."/>
            <person name="Li W."/>
            <person name="Chen H.Y."/>
            <person name="Chen S.E."/>
            <person name="Zhou L.G."/>
            <person name="Ni X.B."/>
            <person name="Tian J.H."/>
            <person name="Sheng Y."/>
            <person name="Liu T."/>
            <person name="Pan Y.S."/>
            <person name="Xia L.Y."/>
            <person name="Li J."/>
            <person name="Zhao F."/>
            <person name="Cao W.C."/>
        </authorList>
    </citation>
    <scope>NUCLEOTIDE SEQUENCE</scope>
    <source>
        <strain evidence="6">Rsan-2018</strain>
    </source>
</reference>
<dbReference type="InterPro" id="IPR027417">
    <property type="entry name" value="P-loop_NTPase"/>
</dbReference>
<evidence type="ECO:0000256" key="3">
    <source>
        <dbReference type="ARBA" id="ARBA00022741"/>
    </source>
</evidence>
<dbReference type="GO" id="GO:0012505">
    <property type="term" value="C:endomembrane system"/>
    <property type="evidence" value="ECO:0007669"/>
    <property type="project" value="UniProtKB-SubCell"/>
</dbReference>
<dbReference type="PANTHER" id="PTHR24223">
    <property type="entry name" value="ATP-BINDING CASSETTE SUB-FAMILY C"/>
    <property type="match status" value="1"/>
</dbReference>
<evidence type="ECO:0000256" key="2">
    <source>
        <dbReference type="ARBA" id="ARBA00022737"/>
    </source>
</evidence>
<accession>A0A9D4PA89</accession>
<evidence type="ECO:0000259" key="5">
    <source>
        <dbReference type="Pfam" id="PF00005"/>
    </source>
</evidence>
<sequence length="109" mass="11889">MTVRDNILFGKTLDVARYTRVLDACELLHDVGRFPAGDLTEVGEKGATLSGGQKQRISLARAVYSDSSVYLLDDPLSGLDVHVAVKVFKRVIGNNGLLRNKVNIMTVQS</sequence>
<dbReference type="GO" id="GO:0016887">
    <property type="term" value="F:ATP hydrolysis activity"/>
    <property type="evidence" value="ECO:0007669"/>
    <property type="project" value="InterPro"/>
</dbReference>
<evidence type="ECO:0000256" key="4">
    <source>
        <dbReference type="ARBA" id="ARBA00022840"/>
    </source>
</evidence>
<dbReference type="EMBL" id="JABSTV010001934">
    <property type="protein sequence ID" value="KAH7931842.1"/>
    <property type="molecule type" value="Genomic_DNA"/>
</dbReference>
<protein>
    <recommendedName>
        <fullName evidence="5">ABC transporter domain-containing protein</fullName>
    </recommendedName>
</protein>
<dbReference type="InterPro" id="IPR050173">
    <property type="entry name" value="ABC_transporter_C-like"/>
</dbReference>
<reference evidence="6" key="2">
    <citation type="submission" date="2021-09" db="EMBL/GenBank/DDBJ databases">
        <authorList>
            <person name="Jia N."/>
            <person name="Wang J."/>
            <person name="Shi W."/>
            <person name="Du L."/>
            <person name="Sun Y."/>
            <person name="Zhan W."/>
            <person name="Jiang J."/>
            <person name="Wang Q."/>
            <person name="Zhang B."/>
            <person name="Ji P."/>
            <person name="Sakyi L.B."/>
            <person name="Cui X."/>
            <person name="Yuan T."/>
            <person name="Jiang B."/>
            <person name="Yang W."/>
            <person name="Lam T.T.-Y."/>
            <person name="Chang Q."/>
            <person name="Ding S."/>
            <person name="Wang X."/>
            <person name="Zhu J."/>
            <person name="Ruan X."/>
            <person name="Zhao L."/>
            <person name="Wei J."/>
            <person name="Que T."/>
            <person name="Du C."/>
            <person name="Cheng J."/>
            <person name="Dai P."/>
            <person name="Han X."/>
            <person name="Huang E."/>
            <person name="Gao Y."/>
            <person name="Liu J."/>
            <person name="Shao H."/>
            <person name="Ye R."/>
            <person name="Li L."/>
            <person name="Wei W."/>
            <person name="Wang X."/>
            <person name="Wang C."/>
            <person name="Huo Q."/>
            <person name="Li W."/>
            <person name="Guo W."/>
            <person name="Chen H."/>
            <person name="Chen S."/>
            <person name="Zhou L."/>
            <person name="Zhou L."/>
            <person name="Ni X."/>
            <person name="Tian J."/>
            <person name="Zhou Y."/>
            <person name="Sheng Y."/>
            <person name="Liu T."/>
            <person name="Pan Y."/>
            <person name="Xia L."/>
            <person name="Li J."/>
            <person name="Zhao F."/>
            <person name="Cao W."/>
        </authorList>
    </citation>
    <scope>NUCLEOTIDE SEQUENCE</scope>
    <source>
        <strain evidence="6">Rsan-2018</strain>
        <tissue evidence="6">Larvae</tissue>
    </source>
</reference>
<comment type="caution">
    <text evidence="6">The sequence shown here is derived from an EMBL/GenBank/DDBJ whole genome shotgun (WGS) entry which is preliminary data.</text>
</comment>
<dbReference type="AlphaFoldDB" id="A0A9D4PA89"/>
<dbReference type="Proteomes" id="UP000821837">
    <property type="component" value="Unassembled WGS sequence"/>
</dbReference>
<gene>
    <name evidence="6" type="ORF">HPB52_025230</name>
</gene>
<evidence type="ECO:0000313" key="7">
    <source>
        <dbReference type="Proteomes" id="UP000821837"/>
    </source>
</evidence>
<evidence type="ECO:0000313" key="6">
    <source>
        <dbReference type="EMBL" id="KAH7931842.1"/>
    </source>
</evidence>
<name>A0A9D4PA89_RHISA</name>
<evidence type="ECO:0000256" key="1">
    <source>
        <dbReference type="ARBA" id="ARBA00004127"/>
    </source>
</evidence>
<dbReference type="InterPro" id="IPR003439">
    <property type="entry name" value="ABC_transporter-like_ATP-bd"/>
</dbReference>
<dbReference type="GO" id="GO:0016020">
    <property type="term" value="C:membrane"/>
    <property type="evidence" value="ECO:0007669"/>
    <property type="project" value="TreeGrafter"/>
</dbReference>
<organism evidence="6 7">
    <name type="scientific">Rhipicephalus sanguineus</name>
    <name type="common">Brown dog tick</name>
    <name type="synonym">Ixodes sanguineus</name>
    <dbReference type="NCBI Taxonomy" id="34632"/>
    <lineage>
        <taxon>Eukaryota</taxon>
        <taxon>Metazoa</taxon>
        <taxon>Ecdysozoa</taxon>
        <taxon>Arthropoda</taxon>
        <taxon>Chelicerata</taxon>
        <taxon>Arachnida</taxon>
        <taxon>Acari</taxon>
        <taxon>Parasitiformes</taxon>
        <taxon>Ixodida</taxon>
        <taxon>Ixodoidea</taxon>
        <taxon>Ixodidae</taxon>
        <taxon>Rhipicephalinae</taxon>
        <taxon>Rhipicephalus</taxon>
        <taxon>Rhipicephalus</taxon>
    </lineage>
</organism>
<comment type="subcellular location">
    <subcellularLocation>
        <location evidence="1">Endomembrane system</location>
        <topology evidence="1">Multi-pass membrane protein</topology>
    </subcellularLocation>
</comment>
<keyword evidence="4" id="KW-0067">ATP-binding</keyword>
<dbReference type="Gene3D" id="3.40.50.300">
    <property type="entry name" value="P-loop containing nucleotide triphosphate hydrolases"/>
    <property type="match status" value="1"/>
</dbReference>
<dbReference type="GO" id="GO:0005524">
    <property type="term" value="F:ATP binding"/>
    <property type="evidence" value="ECO:0007669"/>
    <property type="project" value="UniProtKB-KW"/>
</dbReference>
<dbReference type="GO" id="GO:0042626">
    <property type="term" value="F:ATPase-coupled transmembrane transporter activity"/>
    <property type="evidence" value="ECO:0007669"/>
    <property type="project" value="TreeGrafter"/>
</dbReference>
<feature type="domain" description="ABC transporter" evidence="5">
    <location>
        <begin position="37"/>
        <end position="76"/>
    </location>
</feature>
<keyword evidence="7" id="KW-1185">Reference proteome</keyword>
<dbReference type="Pfam" id="PF00005">
    <property type="entry name" value="ABC_tran"/>
    <property type="match status" value="1"/>
</dbReference>